<evidence type="ECO:0000313" key="2">
    <source>
        <dbReference type="Proteomes" id="UP000001591"/>
    </source>
</evidence>
<dbReference type="Proteomes" id="UP000001591">
    <property type="component" value="Chromosome"/>
</dbReference>
<keyword evidence="2" id="KW-1185">Reference proteome</keyword>
<dbReference type="AlphaFoldDB" id="B6IS39"/>
<sequence length="46" mass="4968">MAKFHSVCPSPYGPYGLSLRFSTEVHGALSRERDPGARAPAEVPQP</sequence>
<dbReference type="HOGENOM" id="CLU_3188301_0_0_5"/>
<dbReference type="KEGG" id="rce:RC1_0845"/>
<protein>
    <submittedName>
        <fullName evidence="1">Uncharacterized protein</fullName>
    </submittedName>
</protein>
<dbReference type="EMBL" id="CP000613">
    <property type="protein sequence ID" value="ACI98275.1"/>
    <property type="molecule type" value="Genomic_DNA"/>
</dbReference>
<gene>
    <name evidence="1" type="ordered locus">RC1_0845</name>
</gene>
<organism evidence="1 2">
    <name type="scientific">Rhodospirillum centenum (strain ATCC 51521 / SW)</name>
    <dbReference type="NCBI Taxonomy" id="414684"/>
    <lineage>
        <taxon>Bacteria</taxon>
        <taxon>Pseudomonadati</taxon>
        <taxon>Pseudomonadota</taxon>
        <taxon>Alphaproteobacteria</taxon>
        <taxon>Rhodospirillales</taxon>
        <taxon>Rhodospirillaceae</taxon>
        <taxon>Rhodospirillum</taxon>
    </lineage>
</organism>
<accession>B6IS39</accession>
<reference evidence="1 2" key="1">
    <citation type="journal article" date="2010" name="BMC Genomics">
        <title>Metabolic flexibility revealed in the genome of the cyst-forming alpha-1 proteobacterium Rhodospirillum centenum.</title>
        <authorList>
            <person name="Lu Y.K."/>
            <person name="Marden J."/>
            <person name="Han M."/>
            <person name="Swingley W.D."/>
            <person name="Mastrian S.D."/>
            <person name="Chowdhury S.R."/>
            <person name="Hao J."/>
            <person name="Helmy T."/>
            <person name="Kim S."/>
            <person name="Kurdoglu A.A."/>
            <person name="Matthies H.J."/>
            <person name="Rollo D."/>
            <person name="Stothard P."/>
            <person name="Blankenship R.E."/>
            <person name="Bauer C.E."/>
            <person name="Touchman J.W."/>
        </authorList>
    </citation>
    <scope>NUCLEOTIDE SEQUENCE [LARGE SCALE GENOMIC DNA]</scope>
    <source>
        <strain evidence="2">ATCC 51521 / SW</strain>
    </source>
</reference>
<evidence type="ECO:0000313" key="1">
    <source>
        <dbReference type="EMBL" id="ACI98275.1"/>
    </source>
</evidence>
<name>B6IS39_RHOCS</name>
<proteinExistence type="predicted"/>